<keyword evidence="1" id="KW-0430">Lectin</keyword>
<gene>
    <name evidence="1" type="ORF">UFOVP1466_12</name>
    <name evidence="2" type="ORF">UFOVP1554_36</name>
</gene>
<dbReference type="InterPro" id="IPR013320">
    <property type="entry name" value="ConA-like_dom_sf"/>
</dbReference>
<evidence type="ECO:0000313" key="2">
    <source>
        <dbReference type="EMBL" id="CAB5229500.1"/>
    </source>
</evidence>
<dbReference type="Pfam" id="PF13385">
    <property type="entry name" value="Laminin_G_3"/>
    <property type="match status" value="3"/>
</dbReference>
<reference evidence="1" key="1">
    <citation type="submission" date="2020-05" db="EMBL/GenBank/DDBJ databases">
        <authorList>
            <person name="Chiriac C."/>
            <person name="Salcher M."/>
            <person name="Ghai R."/>
            <person name="Kavagutti S V."/>
        </authorList>
    </citation>
    <scope>NUCLEOTIDE SEQUENCE</scope>
</reference>
<accession>A0A6J5SI38</accession>
<dbReference type="EMBL" id="LR798403">
    <property type="protein sequence ID" value="CAB5229500.1"/>
    <property type="molecule type" value="Genomic_DNA"/>
</dbReference>
<dbReference type="GO" id="GO:0030246">
    <property type="term" value="F:carbohydrate binding"/>
    <property type="evidence" value="ECO:0007669"/>
    <property type="project" value="UniProtKB-KW"/>
</dbReference>
<dbReference type="Gene3D" id="2.60.120.200">
    <property type="match status" value="3"/>
</dbReference>
<dbReference type="SUPFAM" id="SSF49899">
    <property type="entry name" value="Concanavalin A-like lectins/glucanases"/>
    <property type="match status" value="3"/>
</dbReference>
<organism evidence="1">
    <name type="scientific">uncultured Caudovirales phage</name>
    <dbReference type="NCBI Taxonomy" id="2100421"/>
    <lineage>
        <taxon>Viruses</taxon>
        <taxon>Duplodnaviria</taxon>
        <taxon>Heunggongvirae</taxon>
        <taxon>Uroviricota</taxon>
        <taxon>Caudoviricetes</taxon>
        <taxon>Peduoviridae</taxon>
        <taxon>Maltschvirus</taxon>
        <taxon>Maltschvirus maltsch</taxon>
    </lineage>
</organism>
<dbReference type="EMBL" id="LR797415">
    <property type="protein sequence ID" value="CAB4213940.1"/>
    <property type="molecule type" value="Genomic_DNA"/>
</dbReference>
<dbReference type="PANTHER" id="PTHR42535">
    <property type="entry name" value="OOKINETE PROTEIN, PUTATIVE-RELATED"/>
    <property type="match status" value="1"/>
</dbReference>
<dbReference type="PANTHER" id="PTHR42535:SF2">
    <property type="entry name" value="CHROMOSOME UNDETERMINED SCAFFOLD_146, WHOLE GENOME SHOTGUN SEQUENCE"/>
    <property type="match status" value="1"/>
</dbReference>
<name>A0A6J5SI38_9CAUD</name>
<proteinExistence type="predicted"/>
<evidence type="ECO:0000313" key="1">
    <source>
        <dbReference type="EMBL" id="CAB4213940.1"/>
    </source>
</evidence>
<protein>
    <submittedName>
        <fullName evidence="1">Concanavalin A-like lectin/glucanases superfamily</fullName>
    </submittedName>
</protein>
<sequence>MFAASKSGSAEVADAQFNYVTMLLHGDGTNGAQNNTFLDSSTNNFTITRNGNTTQGTFTPYGANWSNYFSGSNYISAPSNTAFAYGTGDFTIECWINLSQAQTTGAVHVTDSTVQNGLFLKINTTNICIGRTQTAEDSVFNYSFSTGVWYHVAFSRSGSTVYAFVNGTSIGSGTNTNNYVQGGMYIGCAGGNAAFFVGYISNLRTLKGTALYTSAFTPSTTPLTAITNTSILTCQSNRFVDNSSNAFAITTSGTPSVQRFSPFSPTTAYSTSVIGGSGYFDGSGDSISAPDSSAFNMTSTSYCFETWIYPTTSAEMSIFSRCSGTGLPGLSIQKLSNGQILFSTNDDYSTSSGTTVLANTWSHIACTYDGTTKRVFLNGALMGSTTSSWSEVATAMTIGDRPSDSRHFYMVGYVSNSRIVKGSAVYTSAFTPPTAPLTAISGTSLLMSYTNAGILDNAMMNDLETVGNAQISTSVVKYGTGSMYFDGSGDGLTRPVSPLFDFGSGSFTVEFWANCVSTSGTGFFVSCWEDSGGSDANSSWLVRLNSGTVITHFMQGSGTYNTLTSSALSTNTWFHFAWVKNGTTQTMYINGTSVASGTVTGSMNTAIRSLRVGYQGAATNYLNGYIDDLRISKVARYTANFTAPTASFADKG</sequence>